<evidence type="ECO:0000313" key="2">
    <source>
        <dbReference type="EMBL" id="TYZ08031.1"/>
    </source>
</evidence>
<keyword evidence="1" id="KW-0812">Transmembrane</keyword>
<dbReference type="EMBL" id="VTHL01000014">
    <property type="protein sequence ID" value="TYZ08031.1"/>
    <property type="molecule type" value="Genomic_DNA"/>
</dbReference>
<keyword evidence="1" id="KW-1133">Transmembrane helix</keyword>
<dbReference type="RefSeq" id="WP_149071526.1">
    <property type="nucleotide sequence ID" value="NZ_VTHL01000014.1"/>
</dbReference>
<accession>A0A5D6UWA9</accession>
<feature type="transmembrane region" description="Helical" evidence="1">
    <location>
        <begin position="35"/>
        <end position="54"/>
    </location>
</feature>
<keyword evidence="3" id="KW-1185">Reference proteome</keyword>
<dbReference type="AlphaFoldDB" id="A0A5D6UWA9"/>
<evidence type="ECO:0000313" key="3">
    <source>
        <dbReference type="Proteomes" id="UP000322791"/>
    </source>
</evidence>
<dbReference type="Proteomes" id="UP000322791">
    <property type="component" value="Unassembled WGS sequence"/>
</dbReference>
<name>A0A5D6UWA9_9BACT</name>
<keyword evidence="1" id="KW-0472">Membrane</keyword>
<gene>
    <name evidence="2" type="ORF">FY528_13350</name>
</gene>
<sequence length="248" mass="28754">MANAYIAPQTLSAFLESYTPYLQAQIHELFGQQRLVEWAVFLVPVGAVVLLPMLPPERRRVCGAALVMLLLPLVLMPLQRVQVPARALLYLLPYFFLVAATCLDYLFTRFRLPKGWAALLSMVLVGAYGVYKIIRAHQVVVAMQQREQQLQRAYQWVRRRQPRHVYYRAPFHQLYFHHYAQSAHYPLYAFSNSTLYPKPFDLLVLERPVRSARLQLHGVAYCPVYADGWVTMYAPVVQLRPEAQPSRH</sequence>
<reference evidence="2 3" key="1">
    <citation type="submission" date="2019-08" db="EMBL/GenBank/DDBJ databases">
        <authorList>
            <person name="Seo M.-J."/>
        </authorList>
    </citation>
    <scope>NUCLEOTIDE SEQUENCE [LARGE SCALE GENOMIC DNA]</scope>
    <source>
        <strain evidence="2 3">KIGAM108</strain>
    </source>
</reference>
<feature type="transmembrane region" description="Helical" evidence="1">
    <location>
        <begin position="61"/>
        <end position="81"/>
    </location>
</feature>
<comment type="caution">
    <text evidence="2">The sequence shown here is derived from an EMBL/GenBank/DDBJ whole genome shotgun (WGS) entry which is preliminary data.</text>
</comment>
<evidence type="ECO:0000256" key="1">
    <source>
        <dbReference type="SAM" id="Phobius"/>
    </source>
</evidence>
<feature type="transmembrane region" description="Helical" evidence="1">
    <location>
        <begin position="116"/>
        <end position="134"/>
    </location>
</feature>
<organism evidence="2 3">
    <name type="scientific">Hymenobacter lutimineralis</name>
    <dbReference type="NCBI Taxonomy" id="2606448"/>
    <lineage>
        <taxon>Bacteria</taxon>
        <taxon>Pseudomonadati</taxon>
        <taxon>Bacteroidota</taxon>
        <taxon>Cytophagia</taxon>
        <taxon>Cytophagales</taxon>
        <taxon>Hymenobacteraceae</taxon>
        <taxon>Hymenobacter</taxon>
    </lineage>
</organism>
<proteinExistence type="predicted"/>
<protein>
    <submittedName>
        <fullName evidence="2">Uncharacterized protein</fullName>
    </submittedName>
</protein>
<feature type="transmembrane region" description="Helical" evidence="1">
    <location>
        <begin position="87"/>
        <end position="107"/>
    </location>
</feature>